<evidence type="ECO:0000313" key="1">
    <source>
        <dbReference type="EMBL" id="THH01616.1"/>
    </source>
</evidence>
<sequence length="151" mass="16935">MDLLLRLPFNGREIKNIVKTASTFASHCGRALSIEDILRVAETNIEPNVGHYSLMNAMVNNARLFIELIRKASGDSYPSWAPPRDIKVGDYGAVNRETGEFEPEGSIYDDEFAPELEIKKNHPIEPCWTDDKYVITSRGCKGLTFDADVNT</sequence>
<dbReference type="AlphaFoldDB" id="A0A4S4KSL6"/>
<evidence type="ECO:0000313" key="2">
    <source>
        <dbReference type="Proteomes" id="UP000309038"/>
    </source>
</evidence>
<organism evidence="1 2">
    <name type="scientific">Hermanssonia centrifuga</name>
    <dbReference type="NCBI Taxonomy" id="98765"/>
    <lineage>
        <taxon>Eukaryota</taxon>
        <taxon>Fungi</taxon>
        <taxon>Dikarya</taxon>
        <taxon>Basidiomycota</taxon>
        <taxon>Agaricomycotina</taxon>
        <taxon>Agaricomycetes</taxon>
        <taxon>Polyporales</taxon>
        <taxon>Meruliaceae</taxon>
        <taxon>Hermanssonia</taxon>
    </lineage>
</organism>
<comment type="caution">
    <text evidence="1">The sequence shown here is derived from an EMBL/GenBank/DDBJ whole genome shotgun (WGS) entry which is preliminary data.</text>
</comment>
<keyword evidence="2" id="KW-1185">Reference proteome</keyword>
<dbReference type="EMBL" id="SGPJ01000020">
    <property type="protein sequence ID" value="THH01616.1"/>
    <property type="molecule type" value="Genomic_DNA"/>
</dbReference>
<accession>A0A4S4KSL6</accession>
<name>A0A4S4KSL6_9APHY</name>
<gene>
    <name evidence="1" type="ORF">EW026_g1117</name>
</gene>
<reference evidence="1 2" key="1">
    <citation type="submission" date="2019-02" db="EMBL/GenBank/DDBJ databases">
        <title>Genome sequencing of the rare red list fungi Phlebia centrifuga.</title>
        <authorList>
            <person name="Buettner E."/>
            <person name="Kellner H."/>
        </authorList>
    </citation>
    <scope>NUCLEOTIDE SEQUENCE [LARGE SCALE GENOMIC DNA]</scope>
    <source>
        <strain evidence="1 2">DSM 108282</strain>
    </source>
</reference>
<proteinExistence type="predicted"/>
<protein>
    <submittedName>
        <fullName evidence="1">Uncharacterized protein</fullName>
    </submittedName>
</protein>
<dbReference type="Proteomes" id="UP000309038">
    <property type="component" value="Unassembled WGS sequence"/>
</dbReference>